<protein>
    <submittedName>
        <fullName evidence="2">Uncharacterized protein</fullName>
    </submittedName>
</protein>
<dbReference type="EMBL" id="HACA01031478">
    <property type="protein sequence ID" value="CDW48839.1"/>
    <property type="molecule type" value="Transcribed_RNA"/>
</dbReference>
<proteinExistence type="predicted"/>
<reference evidence="2" key="1">
    <citation type="submission" date="2014-05" db="EMBL/GenBank/DDBJ databases">
        <authorList>
            <person name="Chronopoulou M."/>
        </authorList>
    </citation>
    <scope>NUCLEOTIDE SEQUENCE</scope>
    <source>
        <tissue evidence="2">Whole organism</tissue>
    </source>
</reference>
<sequence length="50" mass="5686">AVSRNKNEIISIKRSVVVIKYLWLVKITNCNASNPFILVHVATCIIYILN</sequence>
<accession>A0A0K2VEG4</accession>
<feature type="non-terminal residue" evidence="2">
    <location>
        <position position="1"/>
    </location>
</feature>
<evidence type="ECO:0000256" key="1">
    <source>
        <dbReference type="SAM" id="Phobius"/>
    </source>
</evidence>
<dbReference type="AlphaFoldDB" id="A0A0K2VEG4"/>
<evidence type="ECO:0000313" key="2">
    <source>
        <dbReference type="EMBL" id="CDW48839.1"/>
    </source>
</evidence>
<feature type="transmembrane region" description="Helical" evidence="1">
    <location>
        <begin position="21"/>
        <end position="49"/>
    </location>
</feature>
<keyword evidence="1" id="KW-0472">Membrane</keyword>
<organism evidence="2">
    <name type="scientific">Lepeophtheirus salmonis</name>
    <name type="common">Salmon louse</name>
    <name type="synonym">Caligus salmonis</name>
    <dbReference type="NCBI Taxonomy" id="72036"/>
    <lineage>
        <taxon>Eukaryota</taxon>
        <taxon>Metazoa</taxon>
        <taxon>Ecdysozoa</taxon>
        <taxon>Arthropoda</taxon>
        <taxon>Crustacea</taxon>
        <taxon>Multicrustacea</taxon>
        <taxon>Hexanauplia</taxon>
        <taxon>Copepoda</taxon>
        <taxon>Siphonostomatoida</taxon>
        <taxon>Caligidae</taxon>
        <taxon>Lepeophtheirus</taxon>
    </lineage>
</organism>
<keyword evidence="1" id="KW-1133">Transmembrane helix</keyword>
<keyword evidence="1" id="KW-0812">Transmembrane</keyword>
<name>A0A0K2VEG4_LEPSM</name>